<evidence type="ECO:0000256" key="6">
    <source>
        <dbReference type="ARBA" id="ARBA00023163"/>
    </source>
</evidence>
<evidence type="ECO:0000256" key="9">
    <source>
        <dbReference type="RuleBase" id="RU369094"/>
    </source>
</evidence>
<protein>
    <recommendedName>
        <fullName evidence="9">Dof zinc finger protein</fullName>
    </recommendedName>
</protein>
<evidence type="ECO:0000256" key="4">
    <source>
        <dbReference type="ARBA" id="ARBA00023015"/>
    </source>
</evidence>
<evidence type="ECO:0000256" key="10">
    <source>
        <dbReference type="SAM" id="MobiDB-lite"/>
    </source>
</evidence>
<dbReference type="InterPro" id="IPR045174">
    <property type="entry name" value="Dof"/>
</dbReference>
<evidence type="ECO:0000259" key="11">
    <source>
        <dbReference type="PROSITE" id="PS50884"/>
    </source>
</evidence>
<gene>
    <name evidence="12" type="primary">DOF5.3_1</name>
    <name evidence="12" type="ORF">g.33974</name>
</gene>
<organism evidence="12">
    <name type="scientific">Anthurium amnicola</name>
    <dbReference type="NCBI Taxonomy" id="1678845"/>
    <lineage>
        <taxon>Eukaryota</taxon>
        <taxon>Viridiplantae</taxon>
        <taxon>Streptophyta</taxon>
        <taxon>Embryophyta</taxon>
        <taxon>Tracheophyta</taxon>
        <taxon>Spermatophyta</taxon>
        <taxon>Magnoliopsida</taxon>
        <taxon>Liliopsida</taxon>
        <taxon>Araceae</taxon>
        <taxon>Pothoideae</taxon>
        <taxon>Potheae</taxon>
        <taxon>Anthurium</taxon>
    </lineage>
</organism>
<evidence type="ECO:0000256" key="2">
    <source>
        <dbReference type="ARBA" id="ARBA00022771"/>
    </source>
</evidence>
<dbReference type="EMBL" id="GDJX01007299">
    <property type="protein sequence ID" value="JAT60637.1"/>
    <property type="molecule type" value="Transcribed_RNA"/>
</dbReference>
<proteinExistence type="predicted"/>
<comment type="subcellular location">
    <subcellularLocation>
        <location evidence="8 9">Nucleus</location>
    </subcellularLocation>
</comment>
<evidence type="ECO:0000256" key="1">
    <source>
        <dbReference type="ARBA" id="ARBA00022723"/>
    </source>
</evidence>
<name>A0A1D1Z161_9ARAE</name>
<dbReference type="GO" id="GO:0005634">
    <property type="term" value="C:nucleus"/>
    <property type="evidence" value="ECO:0007669"/>
    <property type="project" value="UniProtKB-SubCell"/>
</dbReference>
<dbReference type="PROSITE" id="PS50884">
    <property type="entry name" value="ZF_DOF_2"/>
    <property type="match status" value="1"/>
</dbReference>
<sequence>MKESDFQQHPWIPPPTCAPQEHLLPVKGEIFDPALLRRDPLRPSPMVRKGSKPQPPEALLCPRCDSPDTRFSCYNGRGGTKPKHYCNACRRYWIRGGTLRHSKRVLKAKPPSSPGGPLCPSGCPAHAVEGPPAALPEDPRAPHAAAAAVSFVGLSQRWASDGCPPSSAAMGMPHSECPRCVCSGMRSSCSACSAIWTPGGTASLSLLGSGDGRQWVPPATHQASAAAVSTLAASSVAVPVTASFPVEPLYEGDGLGGPLESGFLDWVDHFLQTQMNEEFRAAFLGGSEETGGCARPPPPSDQDQEPEHKLQQQQSLERRPPLHSSEHRGLHNGSQGPK</sequence>
<accession>A0A1D1Z161</accession>
<dbReference type="GO" id="GO:0003700">
    <property type="term" value="F:DNA-binding transcription factor activity"/>
    <property type="evidence" value="ECO:0007669"/>
    <property type="project" value="UniProtKB-UniRule"/>
</dbReference>
<dbReference type="InterPro" id="IPR003851">
    <property type="entry name" value="Znf_Dof"/>
</dbReference>
<comment type="function">
    <text evidence="9">Transcription factor that binds specifically to a 5'-AA[AG]G-3' consensus core sequence.</text>
</comment>
<feature type="region of interest" description="Disordered" evidence="10">
    <location>
        <begin position="287"/>
        <end position="338"/>
    </location>
</feature>
<keyword evidence="7 8" id="KW-0539">Nucleus</keyword>
<evidence type="ECO:0000313" key="12">
    <source>
        <dbReference type="EMBL" id="JAT60637.1"/>
    </source>
</evidence>
<keyword evidence="4 9" id="KW-0805">Transcription regulation</keyword>
<feature type="domain" description="Dof-type" evidence="11">
    <location>
        <begin position="59"/>
        <end position="113"/>
    </location>
</feature>
<keyword evidence="5 8" id="KW-0238">DNA-binding</keyword>
<keyword evidence="2 8" id="KW-0863">Zinc-finger</keyword>
<reference evidence="12" key="1">
    <citation type="submission" date="2015-07" db="EMBL/GenBank/DDBJ databases">
        <title>Transcriptome Assembly of Anthurium amnicola.</title>
        <authorList>
            <person name="Suzuki J."/>
        </authorList>
    </citation>
    <scope>NUCLEOTIDE SEQUENCE</scope>
</reference>
<feature type="compositionally biased region" description="Basic and acidic residues" evidence="10">
    <location>
        <begin position="305"/>
        <end position="329"/>
    </location>
</feature>
<evidence type="ECO:0000256" key="5">
    <source>
        <dbReference type="ARBA" id="ARBA00023125"/>
    </source>
</evidence>
<dbReference type="GO" id="GO:0008270">
    <property type="term" value="F:zinc ion binding"/>
    <property type="evidence" value="ECO:0007669"/>
    <property type="project" value="UniProtKB-KW"/>
</dbReference>
<evidence type="ECO:0000256" key="8">
    <source>
        <dbReference type="PROSITE-ProRule" id="PRU00071"/>
    </source>
</evidence>
<evidence type="ECO:0000256" key="7">
    <source>
        <dbReference type="ARBA" id="ARBA00023242"/>
    </source>
</evidence>
<keyword evidence="1 9" id="KW-0479">Metal-binding</keyword>
<evidence type="ECO:0000256" key="3">
    <source>
        <dbReference type="ARBA" id="ARBA00022833"/>
    </source>
</evidence>
<dbReference type="AlphaFoldDB" id="A0A1D1Z161"/>
<keyword evidence="6 9" id="KW-0804">Transcription</keyword>
<dbReference type="PANTHER" id="PTHR31992">
    <property type="entry name" value="DOF ZINC FINGER PROTEIN DOF1.4-RELATED"/>
    <property type="match status" value="1"/>
</dbReference>
<dbReference type="Pfam" id="PF02701">
    <property type="entry name" value="Zn_ribbon_Dof"/>
    <property type="match status" value="1"/>
</dbReference>
<keyword evidence="3 9" id="KW-0862">Zinc</keyword>
<dbReference type="GO" id="GO:0003677">
    <property type="term" value="F:DNA binding"/>
    <property type="evidence" value="ECO:0007669"/>
    <property type="project" value="UniProtKB-UniRule"/>
</dbReference>